<feature type="domain" description="HEPN" evidence="1">
    <location>
        <begin position="5"/>
        <end position="100"/>
    </location>
</feature>
<dbReference type="EMBL" id="MGDB01000117">
    <property type="protein sequence ID" value="OGL39502.1"/>
    <property type="molecule type" value="Genomic_DNA"/>
</dbReference>
<sequence>MTEEVKRWLIKAIEDFNIAKHELTFPKKEISTGPVCFHAQQLVEKLFKAYLVLNKIDFGKTHDLEHLLKLCSELDSEFKDLDVGNLTNYAVEVRYPDEFYIPS</sequence>
<organism evidence="2 3">
    <name type="scientific">Candidatus Schekmanbacteria bacterium GWA2_38_11</name>
    <dbReference type="NCBI Taxonomy" id="1817876"/>
    <lineage>
        <taxon>Bacteria</taxon>
        <taxon>Candidatus Schekmaniibacteriota</taxon>
    </lineage>
</organism>
<keyword evidence="2" id="KW-0238">DNA-binding</keyword>
<dbReference type="SUPFAM" id="SSF81593">
    <property type="entry name" value="Nucleotidyltransferase substrate binding subunit/domain"/>
    <property type="match status" value="1"/>
</dbReference>
<dbReference type="GO" id="GO:0003677">
    <property type="term" value="F:DNA binding"/>
    <property type="evidence" value="ECO:0007669"/>
    <property type="project" value="UniProtKB-KW"/>
</dbReference>
<feature type="non-terminal residue" evidence="2">
    <location>
        <position position="103"/>
    </location>
</feature>
<dbReference type="Proteomes" id="UP000178526">
    <property type="component" value="Unassembled WGS sequence"/>
</dbReference>
<dbReference type="Pfam" id="PF05168">
    <property type="entry name" value="HEPN"/>
    <property type="match status" value="1"/>
</dbReference>
<name>A0A1F7RD84_9BACT</name>
<evidence type="ECO:0000313" key="2">
    <source>
        <dbReference type="EMBL" id="OGL39502.1"/>
    </source>
</evidence>
<protein>
    <submittedName>
        <fullName evidence="2">DNA-binding protein</fullName>
    </submittedName>
</protein>
<gene>
    <name evidence="2" type="ORF">A2042_00150</name>
</gene>
<comment type="caution">
    <text evidence="2">The sequence shown here is derived from an EMBL/GenBank/DDBJ whole genome shotgun (WGS) entry which is preliminary data.</text>
</comment>
<dbReference type="InterPro" id="IPR007842">
    <property type="entry name" value="HEPN_dom"/>
</dbReference>
<accession>A0A1F7RD84</accession>
<dbReference type="Gene3D" id="1.20.120.330">
    <property type="entry name" value="Nucleotidyltransferases domain 2"/>
    <property type="match status" value="1"/>
</dbReference>
<dbReference type="AlphaFoldDB" id="A0A1F7RD84"/>
<evidence type="ECO:0000259" key="1">
    <source>
        <dbReference type="Pfam" id="PF05168"/>
    </source>
</evidence>
<proteinExistence type="predicted"/>
<evidence type="ECO:0000313" key="3">
    <source>
        <dbReference type="Proteomes" id="UP000178526"/>
    </source>
</evidence>
<reference evidence="2 3" key="1">
    <citation type="journal article" date="2016" name="Nat. Commun.">
        <title>Thousands of microbial genomes shed light on interconnected biogeochemical processes in an aquifer system.</title>
        <authorList>
            <person name="Anantharaman K."/>
            <person name="Brown C.T."/>
            <person name="Hug L.A."/>
            <person name="Sharon I."/>
            <person name="Castelle C.J."/>
            <person name="Probst A.J."/>
            <person name="Thomas B.C."/>
            <person name="Singh A."/>
            <person name="Wilkins M.J."/>
            <person name="Karaoz U."/>
            <person name="Brodie E.L."/>
            <person name="Williams K.H."/>
            <person name="Hubbard S.S."/>
            <person name="Banfield J.F."/>
        </authorList>
    </citation>
    <scope>NUCLEOTIDE SEQUENCE [LARGE SCALE GENOMIC DNA]</scope>
</reference>